<organism evidence="2 3">
    <name type="scientific">Blyttiomyces helicus</name>
    <dbReference type="NCBI Taxonomy" id="388810"/>
    <lineage>
        <taxon>Eukaryota</taxon>
        <taxon>Fungi</taxon>
        <taxon>Fungi incertae sedis</taxon>
        <taxon>Chytridiomycota</taxon>
        <taxon>Chytridiomycota incertae sedis</taxon>
        <taxon>Chytridiomycetes</taxon>
        <taxon>Chytridiomycetes incertae sedis</taxon>
        <taxon>Blyttiomyces</taxon>
    </lineage>
</organism>
<evidence type="ECO:0000313" key="3">
    <source>
        <dbReference type="Proteomes" id="UP000269721"/>
    </source>
</evidence>
<reference evidence="3" key="1">
    <citation type="journal article" date="2018" name="Nat. Microbiol.">
        <title>Leveraging single-cell genomics to expand the fungal tree of life.</title>
        <authorList>
            <person name="Ahrendt S.R."/>
            <person name="Quandt C.A."/>
            <person name="Ciobanu D."/>
            <person name="Clum A."/>
            <person name="Salamov A."/>
            <person name="Andreopoulos B."/>
            <person name="Cheng J.F."/>
            <person name="Woyke T."/>
            <person name="Pelin A."/>
            <person name="Henrissat B."/>
            <person name="Reynolds N.K."/>
            <person name="Benny G.L."/>
            <person name="Smith M.E."/>
            <person name="James T.Y."/>
            <person name="Grigoriev I.V."/>
        </authorList>
    </citation>
    <scope>NUCLEOTIDE SEQUENCE [LARGE SCALE GENOMIC DNA]</scope>
</reference>
<dbReference type="EMBL" id="KZ997025">
    <property type="protein sequence ID" value="RKO87980.1"/>
    <property type="molecule type" value="Genomic_DNA"/>
</dbReference>
<feature type="region of interest" description="Disordered" evidence="1">
    <location>
        <begin position="1"/>
        <end position="37"/>
    </location>
</feature>
<sequence length="256" mass="28281">MGMGGKHRGGGGEERRGWGDAQHTQSPRTTQVTKKKQENQQIGQFWLANLTHLSTLVPSEGVFRRFLGSEVLSQESELRRKKAYSDIEHSTKVLLMDANYMKAASSAINVQLISHIVSINGKDKWWGRRPSRSEIRGNILGGVTPQGGGGGRNDMGIIVISSPEQSKRQYIDIQSQKINMTVGREELYNAVMCLSITSAEWTELREQGDERDGKAGEACNSAKSKEEQIFSALCQGYAWVESEKHEVAVAIGGTKE</sequence>
<accession>A0A4P9WAS5</accession>
<protein>
    <submittedName>
        <fullName evidence="2">Uncharacterized protein</fullName>
    </submittedName>
</protein>
<keyword evidence="3" id="KW-1185">Reference proteome</keyword>
<feature type="compositionally biased region" description="Polar residues" evidence="1">
    <location>
        <begin position="22"/>
        <end position="32"/>
    </location>
</feature>
<name>A0A4P9WAS5_9FUNG</name>
<evidence type="ECO:0000313" key="2">
    <source>
        <dbReference type="EMBL" id="RKO87980.1"/>
    </source>
</evidence>
<gene>
    <name evidence="2" type="ORF">BDK51DRAFT_27056</name>
</gene>
<dbReference type="Proteomes" id="UP000269721">
    <property type="component" value="Unassembled WGS sequence"/>
</dbReference>
<evidence type="ECO:0000256" key="1">
    <source>
        <dbReference type="SAM" id="MobiDB-lite"/>
    </source>
</evidence>
<proteinExistence type="predicted"/>
<dbReference type="AlphaFoldDB" id="A0A4P9WAS5"/>